<dbReference type="EMBL" id="HACA01010517">
    <property type="protein sequence ID" value="CDW27878.1"/>
    <property type="molecule type" value="Transcribed_RNA"/>
</dbReference>
<dbReference type="OrthoDB" id="414175at2759"/>
<dbReference type="PANTHER" id="PTHR23033:SF8">
    <property type="entry name" value="HEXOSYLTRANSFERASE"/>
    <property type="match status" value="1"/>
</dbReference>
<keyword evidence="6" id="KW-0472">Membrane</keyword>
<evidence type="ECO:0000256" key="5">
    <source>
        <dbReference type="ARBA" id="ARBA00022989"/>
    </source>
</evidence>
<keyword evidence="5" id="KW-1133">Transmembrane helix</keyword>
<dbReference type="Gene3D" id="3.90.550.50">
    <property type="match status" value="1"/>
</dbReference>
<dbReference type="PANTHER" id="PTHR23033">
    <property type="entry name" value="BETA1,3-GALACTOSYLTRANSFERASE"/>
    <property type="match status" value="1"/>
</dbReference>
<dbReference type="GO" id="GO:0016020">
    <property type="term" value="C:membrane"/>
    <property type="evidence" value="ECO:0007669"/>
    <property type="project" value="UniProtKB-SubCell"/>
</dbReference>
<keyword evidence="3" id="KW-0812">Transmembrane</keyword>
<dbReference type="AlphaFoldDB" id="A0A0K2TPC6"/>
<evidence type="ECO:0000256" key="1">
    <source>
        <dbReference type="ARBA" id="ARBA00004606"/>
    </source>
</evidence>
<evidence type="ECO:0000256" key="3">
    <source>
        <dbReference type="ARBA" id="ARBA00022692"/>
    </source>
</evidence>
<sequence length="303" mass="34907">MKTISMKHPLLASLLCVGGLVLVSFLIIFTYAHRNELKNMSFVQASSQKSVQKASQQKLICLIDSYPSRFPKQIDIITKTWAKRCDYAYIISTVANETKGFNVIEYKGEDSDHWGKVMVSLDYVYNNYIDKIDWVLKTSDEVFTIPENLHYFINSKKLKSSDPLWFGSEYLSPSKSVFMSREGYVMSKAAVVKLMTEGKKLPKDKCKTQEHQLNEEDELAKCLKALDVKTVDTRDQLGRHRFISYDLGEMIIPVSDPNKREKRLRFPYQNGPNCCAQDPILLKGGSIRFFDFMLYELHYAGEK</sequence>
<organism evidence="7">
    <name type="scientific">Lepeophtheirus salmonis</name>
    <name type="common">Salmon louse</name>
    <name type="synonym">Caligus salmonis</name>
    <dbReference type="NCBI Taxonomy" id="72036"/>
    <lineage>
        <taxon>Eukaryota</taxon>
        <taxon>Metazoa</taxon>
        <taxon>Ecdysozoa</taxon>
        <taxon>Arthropoda</taxon>
        <taxon>Crustacea</taxon>
        <taxon>Multicrustacea</taxon>
        <taxon>Hexanauplia</taxon>
        <taxon>Copepoda</taxon>
        <taxon>Siphonostomatoida</taxon>
        <taxon>Caligidae</taxon>
        <taxon>Lepeophtheirus</taxon>
    </lineage>
</organism>
<protein>
    <recommendedName>
        <fullName evidence="8">Glycoprotein-N-acetylgalactosamine 3-beta-galactosyltransferase 1</fullName>
    </recommendedName>
</protein>
<name>A0A0K2TPC6_LEPSM</name>
<dbReference type="InterPro" id="IPR026050">
    <property type="entry name" value="C1GALT1/C1GALT1_chp1"/>
</dbReference>
<evidence type="ECO:0000256" key="4">
    <source>
        <dbReference type="ARBA" id="ARBA00022968"/>
    </source>
</evidence>
<accession>A0A0K2TPC6</accession>
<evidence type="ECO:0008006" key="8">
    <source>
        <dbReference type="Google" id="ProtNLM"/>
    </source>
</evidence>
<comment type="subcellular location">
    <subcellularLocation>
        <location evidence="1">Membrane</location>
        <topology evidence="1">Single-pass type II membrane protein</topology>
    </subcellularLocation>
</comment>
<reference evidence="7" key="1">
    <citation type="submission" date="2014-05" db="EMBL/GenBank/DDBJ databases">
        <authorList>
            <person name="Chronopoulou M."/>
        </authorList>
    </citation>
    <scope>NUCLEOTIDE SEQUENCE</scope>
    <source>
        <tissue evidence="7">Whole organism</tissue>
    </source>
</reference>
<keyword evidence="4" id="KW-0735">Signal-anchor</keyword>
<evidence type="ECO:0000256" key="2">
    <source>
        <dbReference type="ARBA" id="ARBA00006462"/>
    </source>
</evidence>
<evidence type="ECO:0000313" key="7">
    <source>
        <dbReference type="EMBL" id="CDW27878.1"/>
    </source>
</evidence>
<proteinExistence type="inferred from homology"/>
<evidence type="ECO:0000256" key="6">
    <source>
        <dbReference type="ARBA" id="ARBA00023136"/>
    </source>
</evidence>
<comment type="similarity">
    <text evidence="2">Belongs to the glycosyltransferase 31 family. Beta3-Gal-T subfamily.</text>
</comment>
<dbReference type="GO" id="GO:0016263">
    <property type="term" value="F:glycoprotein-N-acetylgalactosamine 3-beta-galactosyltransferase activity"/>
    <property type="evidence" value="ECO:0007669"/>
    <property type="project" value="TreeGrafter"/>
</dbReference>